<dbReference type="Gene3D" id="1.20.1560.10">
    <property type="entry name" value="ABC transporter type 1, transmembrane domain"/>
    <property type="match status" value="1"/>
</dbReference>
<dbReference type="AlphaFoldDB" id="A0A3B0TQV1"/>
<feature type="domain" description="ABC transporter" evidence="9">
    <location>
        <begin position="393"/>
        <end position="629"/>
    </location>
</feature>
<feature type="transmembrane region" description="Helical" evidence="8">
    <location>
        <begin position="193"/>
        <end position="210"/>
    </location>
</feature>
<dbReference type="FunFam" id="3.40.50.300:FF:000218">
    <property type="entry name" value="Multidrug ABC transporter ATP-binding protein"/>
    <property type="match status" value="1"/>
</dbReference>
<evidence type="ECO:0000256" key="8">
    <source>
        <dbReference type="SAM" id="Phobius"/>
    </source>
</evidence>
<dbReference type="GO" id="GO:0016887">
    <property type="term" value="F:ATP hydrolysis activity"/>
    <property type="evidence" value="ECO:0007669"/>
    <property type="project" value="InterPro"/>
</dbReference>
<dbReference type="InterPro" id="IPR039421">
    <property type="entry name" value="Type_1_exporter"/>
</dbReference>
<feature type="transmembrane region" description="Helical" evidence="8">
    <location>
        <begin position="75"/>
        <end position="100"/>
    </location>
</feature>
<feature type="domain" description="ABC transmembrane type-1" evidence="10">
    <location>
        <begin position="76"/>
        <end position="358"/>
    </location>
</feature>
<dbReference type="EMBL" id="UOEQ01000196">
    <property type="protein sequence ID" value="VAW19090.1"/>
    <property type="molecule type" value="Genomic_DNA"/>
</dbReference>
<gene>
    <name evidence="11" type="ORF">MNBD_ALPHA11-1063</name>
</gene>
<dbReference type="GO" id="GO:0090374">
    <property type="term" value="P:oligopeptide export from mitochondrion"/>
    <property type="evidence" value="ECO:0007669"/>
    <property type="project" value="TreeGrafter"/>
</dbReference>
<dbReference type="Gene3D" id="3.40.50.300">
    <property type="entry name" value="P-loop containing nucleotide triphosphate hydrolases"/>
    <property type="match status" value="1"/>
</dbReference>
<keyword evidence="5 8" id="KW-1133">Transmembrane helix</keyword>
<reference evidence="11" key="1">
    <citation type="submission" date="2018-06" db="EMBL/GenBank/DDBJ databases">
        <authorList>
            <person name="Zhirakovskaya E."/>
        </authorList>
    </citation>
    <scope>NUCLEOTIDE SEQUENCE</scope>
</reference>
<dbReference type="InterPro" id="IPR036640">
    <property type="entry name" value="ABC1_TM_sf"/>
</dbReference>
<dbReference type="CDD" id="cd18575">
    <property type="entry name" value="ABC_6TM_bac_exporter_ABCB8_10_like"/>
    <property type="match status" value="1"/>
</dbReference>
<keyword evidence="3" id="KW-0547">Nucleotide-binding</keyword>
<evidence type="ECO:0000256" key="3">
    <source>
        <dbReference type="ARBA" id="ARBA00022741"/>
    </source>
</evidence>
<dbReference type="InterPro" id="IPR017871">
    <property type="entry name" value="ABC_transporter-like_CS"/>
</dbReference>
<dbReference type="PANTHER" id="PTHR43394">
    <property type="entry name" value="ATP-DEPENDENT PERMEASE MDL1, MITOCHONDRIAL"/>
    <property type="match status" value="1"/>
</dbReference>
<feature type="transmembrane region" description="Helical" evidence="8">
    <location>
        <begin position="112"/>
        <end position="132"/>
    </location>
</feature>
<evidence type="ECO:0000256" key="4">
    <source>
        <dbReference type="ARBA" id="ARBA00022840"/>
    </source>
</evidence>
<dbReference type="Pfam" id="PF00664">
    <property type="entry name" value="ABC_membrane"/>
    <property type="match status" value="1"/>
</dbReference>
<dbReference type="GO" id="GO:0005743">
    <property type="term" value="C:mitochondrial inner membrane"/>
    <property type="evidence" value="ECO:0007669"/>
    <property type="project" value="TreeGrafter"/>
</dbReference>
<dbReference type="PANTHER" id="PTHR43394:SF1">
    <property type="entry name" value="ATP-BINDING CASSETTE SUB-FAMILY B MEMBER 10, MITOCHONDRIAL"/>
    <property type="match status" value="1"/>
</dbReference>
<sequence length="637" mass="69219">MVVASTSGNAYFDRANHQKKEQKNMANEAAQPTPDKSDVPEGAARARDDKESARRASLKPLKALVPFLLRYPKRLVLTLLFLLIAAAAQLSIPIFAAGLLDQGFIEQNLDAVASFGWLILMVAAIMAVAGGARHYFIAVIGERVLTDIRTAVFKHLLQLDATYFDTHRVGELTSRLNGDVATVRGAIGSSATLALRSLVTIIGAVVMMFLTSVQLALAVVVGLPMLIIPIIYFARRLRRMSRITQDALADLSAIATEALSATKTIKSFVQEENQANNFVFHSEESYGAEVTRLKARSVLIAIVMFLGTGAVVMLIWWGAKSVFEGSVSAGQLIQFLIYAIMASAALTNMSEIFGSLQTVAGATERLVEILETKSTMPEPENPLSMPEPPLGTVEFSDVDFSYATRENEVVLKNISFEVKPGETVAIVGPSGSGKSTIFALLQRFYDVNGGSIRVDGVDAREVRSQDLRRRFSYVEQESIIFAGTIADNIRFGKMDASDEEVIEAAKAALVDEFVGRLSDGYNSVVGERGVMLSGGQKQRLAIARALLKDAPILLLDEATSSLDAQSEHLVQKALERLMQGRTTLVIAHRLATIRDADRILVVDGGELIDQGTHKELITKGGRYAQLAKLQFQDEPSN</sequence>
<protein>
    <submittedName>
        <fullName evidence="11">Efflux ABC transporter, permease/ATP-binding protein</fullName>
    </submittedName>
</protein>
<keyword evidence="2 8" id="KW-0812">Transmembrane</keyword>
<dbReference type="CDD" id="cd03249">
    <property type="entry name" value="ABC_MTABC3_MDL1_MDL2"/>
    <property type="match status" value="1"/>
</dbReference>
<evidence type="ECO:0000259" key="10">
    <source>
        <dbReference type="PROSITE" id="PS50929"/>
    </source>
</evidence>
<evidence type="ECO:0000256" key="7">
    <source>
        <dbReference type="SAM" id="MobiDB-lite"/>
    </source>
</evidence>
<dbReference type="PROSITE" id="PS50929">
    <property type="entry name" value="ABC_TM1F"/>
    <property type="match status" value="1"/>
</dbReference>
<dbReference type="GO" id="GO:0015421">
    <property type="term" value="F:ABC-type oligopeptide transporter activity"/>
    <property type="evidence" value="ECO:0007669"/>
    <property type="project" value="TreeGrafter"/>
</dbReference>
<proteinExistence type="predicted"/>
<feature type="region of interest" description="Disordered" evidence="7">
    <location>
        <begin position="1"/>
        <end position="53"/>
    </location>
</feature>
<evidence type="ECO:0000256" key="5">
    <source>
        <dbReference type="ARBA" id="ARBA00022989"/>
    </source>
</evidence>
<dbReference type="SUPFAM" id="SSF52540">
    <property type="entry name" value="P-loop containing nucleoside triphosphate hydrolases"/>
    <property type="match status" value="1"/>
</dbReference>
<feature type="transmembrane region" description="Helical" evidence="8">
    <location>
        <begin position="298"/>
        <end position="317"/>
    </location>
</feature>
<evidence type="ECO:0000256" key="2">
    <source>
        <dbReference type="ARBA" id="ARBA00022692"/>
    </source>
</evidence>
<evidence type="ECO:0000259" key="9">
    <source>
        <dbReference type="PROSITE" id="PS50893"/>
    </source>
</evidence>
<evidence type="ECO:0000256" key="1">
    <source>
        <dbReference type="ARBA" id="ARBA00004141"/>
    </source>
</evidence>
<feature type="transmembrane region" description="Helical" evidence="8">
    <location>
        <begin position="216"/>
        <end position="234"/>
    </location>
</feature>
<comment type="subcellular location">
    <subcellularLocation>
        <location evidence="1">Membrane</location>
        <topology evidence="1">Multi-pass membrane protein</topology>
    </subcellularLocation>
</comment>
<accession>A0A3B0TQV1</accession>
<dbReference type="PROSITE" id="PS50893">
    <property type="entry name" value="ABC_TRANSPORTER_2"/>
    <property type="match status" value="1"/>
</dbReference>
<name>A0A3B0TQV1_9ZZZZ</name>
<dbReference type="SUPFAM" id="SSF90123">
    <property type="entry name" value="ABC transporter transmembrane region"/>
    <property type="match status" value="1"/>
</dbReference>
<feature type="transmembrane region" description="Helical" evidence="8">
    <location>
        <begin position="329"/>
        <end position="347"/>
    </location>
</feature>
<dbReference type="PROSITE" id="PS00211">
    <property type="entry name" value="ABC_TRANSPORTER_1"/>
    <property type="match status" value="1"/>
</dbReference>
<organism evidence="11">
    <name type="scientific">hydrothermal vent metagenome</name>
    <dbReference type="NCBI Taxonomy" id="652676"/>
    <lineage>
        <taxon>unclassified sequences</taxon>
        <taxon>metagenomes</taxon>
        <taxon>ecological metagenomes</taxon>
    </lineage>
</organism>
<keyword evidence="6 8" id="KW-0472">Membrane</keyword>
<dbReference type="SMART" id="SM00382">
    <property type="entry name" value="AAA"/>
    <property type="match status" value="1"/>
</dbReference>
<evidence type="ECO:0000313" key="11">
    <source>
        <dbReference type="EMBL" id="VAW19090.1"/>
    </source>
</evidence>
<dbReference type="InterPro" id="IPR011527">
    <property type="entry name" value="ABC1_TM_dom"/>
</dbReference>
<keyword evidence="4 11" id="KW-0067">ATP-binding</keyword>
<feature type="compositionally biased region" description="Basic and acidic residues" evidence="7">
    <location>
        <begin position="14"/>
        <end position="23"/>
    </location>
</feature>
<dbReference type="InterPro" id="IPR003439">
    <property type="entry name" value="ABC_transporter-like_ATP-bd"/>
</dbReference>
<dbReference type="GO" id="GO:0005524">
    <property type="term" value="F:ATP binding"/>
    <property type="evidence" value="ECO:0007669"/>
    <property type="project" value="UniProtKB-KW"/>
</dbReference>
<dbReference type="InterPro" id="IPR003593">
    <property type="entry name" value="AAA+_ATPase"/>
</dbReference>
<evidence type="ECO:0000256" key="6">
    <source>
        <dbReference type="ARBA" id="ARBA00023136"/>
    </source>
</evidence>
<dbReference type="InterPro" id="IPR027417">
    <property type="entry name" value="P-loop_NTPase"/>
</dbReference>
<feature type="compositionally biased region" description="Basic and acidic residues" evidence="7">
    <location>
        <begin position="35"/>
        <end position="53"/>
    </location>
</feature>
<dbReference type="Pfam" id="PF00005">
    <property type="entry name" value="ABC_tran"/>
    <property type="match status" value="1"/>
</dbReference>